<gene>
    <name evidence="1" type="ORF">Pka01_56240</name>
</gene>
<dbReference type="RefSeq" id="WP_203885838.1">
    <property type="nucleotide sequence ID" value="NZ_BAABHH010000021.1"/>
</dbReference>
<protein>
    <submittedName>
        <fullName evidence="1">Uncharacterized protein</fullName>
    </submittedName>
</protein>
<comment type="caution">
    <text evidence="1">The sequence shown here is derived from an EMBL/GenBank/DDBJ whole genome shotgun (WGS) entry which is preliminary data.</text>
</comment>
<dbReference type="Proteomes" id="UP000630097">
    <property type="component" value="Unassembled WGS sequence"/>
</dbReference>
<dbReference type="EMBL" id="BONV01000031">
    <property type="protein sequence ID" value="GIG82497.1"/>
    <property type="molecule type" value="Genomic_DNA"/>
</dbReference>
<reference evidence="1 2" key="1">
    <citation type="submission" date="2021-01" db="EMBL/GenBank/DDBJ databases">
        <title>Whole genome shotgun sequence of Planotetraspora kaengkrachanensis NBRC 104272.</title>
        <authorList>
            <person name="Komaki H."/>
            <person name="Tamura T."/>
        </authorList>
    </citation>
    <scope>NUCLEOTIDE SEQUENCE [LARGE SCALE GENOMIC DNA]</scope>
    <source>
        <strain evidence="1 2">NBRC 104272</strain>
    </source>
</reference>
<evidence type="ECO:0000313" key="2">
    <source>
        <dbReference type="Proteomes" id="UP000630097"/>
    </source>
</evidence>
<dbReference type="AlphaFoldDB" id="A0A8J3V945"/>
<organism evidence="1 2">
    <name type="scientific">Planotetraspora kaengkrachanensis</name>
    <dbReference type="NCBI Taxonomy" id="575193"/>
    <lineage>
        <taxon>Bacteria</taxon>
        <taxon>Bacillati</taxon>
        <taxon>Actinomycetota</taxon>
        <taxon>Actinomycetes</taxon>
        <taxon>Streptosporangiales</taxon>
        <taxon>Streptosporangiaceae</taxon>
        <taxon>Planotetraspora</taxon>
    </lineage>
</organism>
<name>A0A8J3V945_9ACTN</name>
<sequence>MARKDVAAGAIPTPRTVADLTLPLDAYDLSPAERKIVEKARFMMLADCTRTFGVELKALPPSPEWPERHRNADYLHWMGDQQVEKYGYTGPPAQLTQSFTTYSVTDEQFIVLEGKRRKFHGKAVPAGGCSGMTEALLDQGSLDLLGGKPGRVREEEDLLRMADEASDGAYKDVRIREAMRVWSECMQDAGFDYPDPVAAFGDPRWSYDAATDQFGELRGSPAEIATASADETCRMETNYSGARQAAYRDSQQRIIAKNQARLDRIKIINQAQIKNARKFLAGELAVTWQ</sequence>
<proteinExistence type="predicted"/>
<accession>A0A8J3V945</accession>
<evidence type="ECO:0000313" key="1">
    <source>
        <dbReference type="EMBL" id="GIG82497.1"/>
    </source>
</evidence>
<keyword evidence="2" id="KW-1185">Reference proteome</keyword>